<keyword evidence="2" id="KW-0560">Oxidoreductase</keyword>
<evidence type="ECO:0000256" key="2">
    <source>
        <dbReference type="ARBA" id="ARBA00023002"/>
    </source>
</evidence>
<protein>
    <submittedName>
        <fullName evidence="5">Aminoethanethiol dioxygenase</fullName>
    </submittedName>
</protein>
<feature type="region of interest" description="Disordered" evidence="4">
    <location>
        <begin position="190"/>
        <end position="219"/>
    </location>
</feature>
<dbReference type="PANTHER" id="PTHR22966:SF61">
    <property type="entry name" value="2-AMINOETHANETHIOL DIOXYGENASE"/>
    <property type="match status" value="1"/>
</dbReference>
<evidence type="ECO:0000256" key="4">
    <source>
        <dbReference type="SAM" id="MobiDB-lite"/>
    </source>
</evidence>
<dbReference type="PANTHER" id="PTHR22966">
    <property type="entry name" value="2-AMINOETHANETHIOL DIOXYGENASE"/>
    <property type="match status" value="1"/>
</dbReference>
<sequence length="385" mass="42612">MATTMDHQSVLTQRLHSSLLAIAAYKSRGGSMDESSGRHPSPNKRHSYDSSNPASDDEFHLTIPSILTQSDGGLSRMDQKLLGDCLQPVVKSLKALDAESLLGLERVQNGARLCDGVNVRPIHDEVYPRYESFGTMSCVRYIHITEVPEQYSIGIFVFPPFSRIPLHDHPEMCVLSRLLYGDLQCLSLDLPQDDESQPSTTQAGQPSGQQQPPPEQPQSVLRRPYETLKGRMFGNSAPGSSLPPGVPEGSRRAFKNSIRHLHAPEVCVLFPYKGNLHEFYAGPNGAAVLDILLPPYDVEHERDCTFYDILEDQVAAAPSPSQPLLVDVDPSAVVSPGARDVRQEREEQSEDRIPCWIVPTDQPHDFHCLSGKYQKLGTNVIALQD</sequence>
<dbReference type="AlphaFoldDB" id="A0A9N8EKP5"/>
<keyword evidence="3" id="KW-0408">Iron</keyword>
<evidence type="ECO:0000313" key="6">
    <source>
        <dbReference type="Proteomes" id="UP001153069"/>
    </source>
</evidence>
<feature type="region of interest" description="Disordered" evidence="4">
    <location>
        <begin position="29"/>
        <end position="55"/>
    </location>
</feature>
<dbReference type="CDD" id="cd20289">
    <property type="entry name" value="cupin_ADO"/>
    <property type="match status" value="1"/>
</dbReference>
<accession>A0A9N8EKP5</accession>
<name>A0A9N8EKP5_9STRA</name>
<organism evidence="5 6">
    <name type="scientific">Seminavis robusta</name>
    <dbReference type="NCBI Taxonomy" id="568900"/>
    <lineage>
        <taxon>Eukaryota</taxon>
        <taxon>Sar</taxon>
        <taxon>Stramenopiles</taxon>
        <taxon>Ochrophyta</taxon>
        <taxon>Bacillariophyta</taxon>
        <taxon>Bacillariophyceae</taxon>
        <taxon>Bacillariophycidae</taxon>
        <taxon>Naviculales</taxon>
        <taxon>Naviculaceae</taxon>
        <taxon>Seminavis</taxon>
    </lineage>
</organism>
<dbReference type="GO" id="GO:0046872">
    <property type="term" value="F:metal ion binding"/>
    <property type="evidence" value="ECO:0007669"/>
    <property type="project" value="UniProtKB-KW"/>
</dbReference>
<comment type="caution">
    <text evidence="5">The sequence shown here is derived from an EMBL/GenBank/DDBJ whole genome shotgun (WGS) entry which is preliminary data.</text>
</comment>
<dbReference type="GO" id="GO:0016702">
    <property type="term" value="F:oxidoreductase activity, acting on single donors with incorporation of molecular oxygen, incorporation of two atoms of oxygen"/>
    <property type="evidence" value="ECO:0007669"/>
    <property type="project" value="InterPro"/>
</dbReference>
<reference evidence="5" key="1">
    <citation type="submission" date="2020-06" db="EMBL/GenBank/DDBJ databases">
        <authorList>
            <consortium name="Plant Systems Biology data submission"/>
        </authorList>
    </citation>
    <scope>NUCLEOTIDE SEQUENCE</scope>
    <source>
        <strain evidence="5">D6</strain>
    </source>
</reference>
<keyword evidence="1" id="KW-0479">Metal-binding</keyword>
<evidence type="ECO:0000256" key="3">
    <source>
        <dbReference type="ARBA" id="ARBA00023004"/>
    </source>
</evidence>
<dbReference type="OrthoDB" id="271433at2759"/>
<keyword evidence="6" id="KW-1185">Reference proteome</keyword>
<dbReference type="InterPro" id="IPR011051">
    <property type="entry name" value="RmlC_Cupin_sf"/>
</dbReference>
<dbReference type="Gene3D" id="2.60.120.10">
    <property type="entry name" value="Jelly Rolls"/>
    <property type="match status" value="1"/>
</dbReference>
<dbReference type="InterPro" id="IPR014710">
    <property type="entry name" value="RmlC-like_jellyroll"/>
</dbReference>
<dbReference type="EMBL" id="CAICTM010001364">
    <property type="protein sequence ID" value="CAB9523011.1"/>
    <property type="molecule type" value="Genomic_DNA"/>
</dbReference>
<evidence type="ECO:0000256" key="1">
    <source>
        <dbReference type="ARBA" id="ARBA00022723"/>
    </source>
</evidence>
<dbReference type="Proteomes" id="UP001153069">
    <property type="component" value="Unassembled WGS sequence"/>
</dbReference>
<gene>
    <name evidence="5" type="ORF">SEMRO_1366_G266650.1</name>
</gene>
<keyword evidence="5" id="KW-0223">Dioxygenase</keyword>
<dbReference type="SUPFAM" id="SSF51182">
    <property type="entry name" value="RmlC-like cupins"/>
    <property type="match status" value="1"/>
</dbReference>
<dbReference type="Pfam" id="PF07847">
    <property type="entry name" value="PCO_ADO"/>
    <property type="match status" value="1"/>
</dbReference>
<feature type="region of interest" description="Disordered" evidence="4">
    <location>
        <begin position="231"/>
        <end position="251"/>
    </location>
</feature>
<evidence type="ECO:0000313" key="5">
    <source>
        <dbReference type="EMBL" id="CAB9523011.1"/>
    </source>
</evidence>
<dbReference type="InterPro" id="IPR012864">
    <property type="entry name" value="PCO/ADO"/>
</dbReference>
<proteinExistence type="predicted"/>